<dbReference type="AlphaFoldDB" id="A0A255DLH6"/>
<reference evidence="1 2" key="1">
    <citation type="submission" date="2017-07" db="EMBL/GenBank/DDBJ databases">
        <title>The new phylogeny of genus Mycobacterium.</title>
        <authorList>
            <person name="Tortoli E."/>
            <person name="Trovato A."/>
            <person name="Cirillo D.M."/>
        </authorList>
    </citation>
    <scope>NUCLEOTIDE SEQUENCE [LARGE SCALE GENOMIC DNA]</scope>
    <source>
        <strain evidence="1 2">ATCC 33027</strain>
    </source>
</reference>
<evidence type="ECO:0000313" key="1">
    <source>
        <dbReference type="EMBL" id="OYN79511.1"/>
    </source>
</evidence>
<sequence length="161" mass="17255">MTAVLRRLGARRGDAPPDSPRDLVIVLRPDAAACADLIAAACEANCTVAVVLPLKIHGYSLGMPNPGLMPTARERAAAEEAITTTVNRLRKAGVDVDGQIVVTRHAHRAIPRIVRRRGATRVIVAGSSAGRLRRLIEGDLHSQLRRRLRPIATVDSMPKAG</sequence>
<organism evidence="1 2">
    <name type="scientific">Mycolicibacterium sphagni</name>
    <dbReference type="NCBI Taxonomy" id="1786"/>
    <lineage>
        <taxon>Bacteria</taxon>
        <taxon>Bacillati</taxon>
        <taxon>Actinomycetota</taxon>
        <taxon>Actinomycetes</taxon>
        <taxon>Mycobacteriales</taxon>
        <taxon>Mycobacteriaceae</taxon>
        <taxon>Mycolicibacterium</taxon>
    </lineage>
</organism>
<dbReference type="InterPro" id="IPR014729">
    <property type="entry name" value="Rossmann-like_a/b/a_fold"/>
</dbReference>
<evidence type="ECO:0000313" key="2">
    <source>
        <dbReference type="Proteomes" id="UP000216063"/>
    </source>
</evidence>
<proteinExistence type="predicted"/>
<dbReference type="Proteomes" id="UP000216063">
    <property type="component" value="Unassembled WGS sequence"/>
</dbReference>
<gene>
    <name evidence="1" type="ORF">CG716_11400</name>
</gene>
<accession>A0A255DLH6</accession>
<protein>
    <recommendedName>
        <fullName evidence="3">UspA domain-containing protein</fullName>
    </recommendedName>
</protein>
<dbReference type="Gene3D" id="3.40.50.620">
    <property type="entry name" value="HUPs"/>
    <property type="match status" value="1"/>
</dbReference>
<name>A0A255DLH6_9MYCO</name>
<comment type="caution">
    <text evidence="1">The sequence shown here is derived from an EMBL/GenBank/DDBJ whole genome shotgun (WGS) entry which is preliminary data.</text>
</comment>
<evidence type="ECO:0008006" key="3">
    <source>
        <dbReference type="Google" id="ProtNLM"/>
    </source>
</evidence>
<dbReference type="SUPFAM" id="SSF52402">
    <property type="entry name" value="Adenine nucleotide alpha hydrolases-like"/>
    <property type="match status" value="1"/>
</dbReference>
<keyword evidence="2" id="KW-1185">Reference proteome</keyword>
<dbReference type="EMBL" id="NOZR01000008">
    <property type="protein sequence ID" value="OYN79511.1"/>
    <property type="molecule type" value="Genomic_DNA"/>
</dbReference>